<dbReference type="GO" id="GO:0032259">
    <property type="term" value="P:methylation"/>
    <property type="evidence" value="ECO:0007669"/>
    <property type="project" value="UniProtKB-KW"/>
</dbReference>
<feature type="compositionally biased region" description="Low complexity" evidence="1">
    <location>
        <begin position="63"/>
        <end position="79"/>
    </location>
</feature>
<sequence>EAHPGHHHGRLPARSGRRALVALRRPRRAAPPVQGAAAQALLRRRGLAVVRGDLRSARVLPDARGALDPGGPRRAAGGANRRRRARRARLRRPDQDAAVARRHGGGRRARSLRPLRRLGDRGAGERRAAGRGVRGTAGPWHRRGLRTPPRRRPRGRRQSHDRLPGRHAGQLPARSATSLPALDRASPGTRRSPAARNRPGQGPARPRSRLRRLPGSDRCLQPQRADGGEPRAGRGFRLVLVRARRLLRPPARVDRDAAAGGEAPVGHHPRSRHGRPLRPPRGDAHGDQRQVHARAPGSRPGRGRPRTRGVPDRRRGAVRPVGLRPRRRV</sequence>
<dbReference type="EC" id="2.1.1.44" evidence="2"/>
<feature type="region of interest" description="Disordered" evidence="1">
    <location>
        <begin position="251"/>
        <end position="329"/>
    </location>
</feature>
<feature type="compositionally biased region" description="Basic residues" evidence="1">
    <location>
        <begin position="140"/>
        <end position="157"/>
    </location>
</feature>
<dbReference type="GO" id="GO:0052706">
    <property type="term" value="F:L-histidine N(alpha)-methyltransferase activity"/>
    <property type="evidence" value="ECO:0007669"/>
    <property type="project" value="UniProtKB-EC"/>
</dbReference>
<protein>
    <submittedName>
        <fullName evidence="2">L-histidine N(Alpha)-methyltransferase</fullName>
        <ecNumber evidence="2">2.1.1.44</ecNumber>
    </submittedName>
</protein>
<feature type="compositionally biased region" description="Basic residues" evidence="1">
    <location>
        <begin position="100"/>
        <end position="116"/>
    </location>
</feature>
<keyword evidence="2" id="KW-0808">Transferase</keyword>
<keyword evidence="2" id="KW-0489">Methyltransferase</keyword>
<feature type="compositionally biased region" description="Basic residues" evidence="1">
    <location>
        <begin position="80"/>
        <end position="90"/>
    </location>
</feature>
<organism evidence="2">
    <name type="scientific">uncultured Solirubrobacteraceae bacterium</name>
    <dbReference type="NCBI Taxonomy" id="1162706"/>
    <lineage>
        <taxon>Bacteria</taxon>
        <taxon>Bacillati</taxon>
        <taxon>Actinomycetota</taxon>
        <taxon>Thermoleophilia</taxon>
        <taxon>Solirubrobacterales</taxon>
        <taxon>Solirubrobacteraceae</taxon>
        <taxon>environmental samples</taxon>
    </lineage>
</organism>
<feature type="non-terminal residue" evidence="2">
    <location>
        <position position="1"/>
    </location>
</feature>
<feature type="non-terminal residue" evidence="2">
    <location>
        <position position="329"/>
    </location>
</feature>
<accession>A0A6J4SP22</accession>
<name>A0A6J4SP22_9ACTN</name>
<dbReference type="EMBL" id="CADCVP010000183">
    <property type="protein sequence ID" value="CAA9498411.1"/>
    <property type="molecule type" value="Genomic_DNA"/>
</dbReference>
<reference evidence="2" key="1">
    <citation type="submission" date="2020-02" db="EMBL/GenBank/DDBJ databases">
        <authorList>
            <person name="Meier V. D."/>
        </authorList>
    </citation>
    <scope>NUCLEOTIDE SEQUENCE</scope>
    <source>
        <strain evidence="2">AVDCRST_MAG69</strain>
    </source>
</reference>
<feature type="compositionally biased region" description="Basic and acidic residues" evidence="1">
    <location>
        <begin position="280"/>
        <end position="290"/>
    </location>
</feature>
<feature type="compositionally biased region" description="Basic residues" evidence="1">
    <location>
        <begin position="267"/>
        <end position="278"/>
    </location>
</feature>
<proteinExistence type="predicted"/>
<evidence type="ECO:0000256" key="1">
    <source>
        <dbReference type="SAM" id="MobiDB-lite"/>
    </source>
</evidence>
<gene>
    <name evidence="2" type="ORF">AVDCRST_MAG69-1740</name>
</gene>
<dbReference type="AlphaFoldDB" id="A0A6J4SP22"/>
<feature type="compositionally biased region" description="Basic and acidic residues" evidence="1">
    <location>
        <begin position="117"/>
        <end position="128"/>
    </location>
</feature>
<evidence type="ECO:0000313" key="2">
    <source>
        <dbReference type="EMBL" id="CAA9498411.1"/>
    </source>
</evidence>
<feature type="region of interest" description="Disordered" evidence="1">
    <location>
        <begin position="62"/>
        <end position="231"/>
    </location>
</feature>